<reference evidence="1" key="2">
    <citation type="submission" date="2020-11" db="EMBL/GenBank/DDBJ databases">
        <authorList>
            <person name="McCartney M.A."/>
            <person name="Auch B."/>
            <person name="Kono T."/>
            <person name="Mallez S."/>
            <person name="Becker A."/>
            <person name="Gohl D.M."/>
            <person name="Silverstein K.A.T."/>
            <person name="Koren S."/>
            <person name="Bechman K.B."/>
            <person name="Herman A."/>
            <person name="Abrahante J.E."/>
            <person name="Garbe J."/>
        </authorList>
    </citation>
    <scope>NUCLEOTIDE SEQUENCE</scope>
    <source>
        <strain evidence="1">Duluth1</strain>
        <tissue evidence="1">Whole animal</tissue>
    </source>
</reference>
<proteinExistence type="predicted"/>
<name>A0A9D3YTS5_DREPO</name>
<gene>
    <name evidence="1" type="ORF">DPMN_065558</name>
</gene>
<evidence type="ECO:0000313" key="2">
    <source>
        <dbReference type="Proteomes" id="UP000828390"/>
    </source>
</evidence>
<reference evidence="1" key="1">
    <citation type="journal article" date="2019" name="bioRxiv">
        <title>The Genome of the Zebra Mussel, Dreissena polymorpha: A Resource for Invasive Species Research.</title>
        <authorList>
            <person name="McCartney M.A."/>
            <person name="Auch B."/>
            <person name="Kono T."/>
            <person name="Mallez S."/>
            <person name="Zhang Y."/>
            <person name="Obille A."/>
            <person name="Becker A."/>
            <person name="Abrahante J.E."/>
            <person name="Garbe J."/>
            <person name="Badalamenti J.P."/>
            <person name="Herman A."/>
            <person name="Mangelson H."/>
            <person name="Liachko I."/>
            <person name="Sullivan S."/>
            <person name="Sone E.D."/>
            <person name="Koren S."/>
            <person name="Silverstein K.A.T."/>
            <person name="Beckman K.B."/>
            <person name="Gohl D.M."/>
        </authorList>
    </citation>
    <scope>NUCLEOTIDE SEQUENCE</scope>
    <source>
        <strain evidence="1">Duluth1</strain>
        <tissue evidence="1">Whole animal</tissue>
    </source>
</reference>
<accession>A0A9D3YTS5</accession>
<dbReference type="Proteomes" id="UP000828390">
    <property type="component" value="Unassembled WGS sequence"/>
</dbReference>
<protein>
    <submittedName>
        <fullName evidence="1">Uncharacterized protein</fullName>
    </submittedName>
</protein>
<dbReference type="EMBL" id="JAIWYP010000014">
    <property type="protein sequence ID" value="KAH3706177.1"/>
    <property type="molecule type" value="Genomic_DNA"/>
</dbReference>
<organism evidence="1 2">
    <name type="scientific">Dreissena polymorpha</name>
    <name type="common">Zebra mussel</name>
    <name type="synonym">Mytilus polymorpha</name>
    <dbReference type="NCBI Taxonomy" id="45954"/>
    <lineage>
        <taxon>Eukaryota</taxon>
        <taxon>Metazoa</taxon>
        <taxon>Spiralia</taxon>
        <taxon>Lophotrochozoa</taxon>
        <taxon>Mollusca</taxon>
        <taxon>Bivalvia</taxon>
        <taxon>Autobranchia</taxon>
        <taxon>Heteroconchia</taxon>
        <taxon>Euheterodonta</taxon>
        <taxon>Imparidentia</taxon>
        <taxon>Neoheterodontei</taxon>
        <taxon>Myida</taxon>
        <taxon>Dreissenoidea</taxon>
        <taxon>Dreissenidae</taxon>
        <taxon>Dreissena</taxon>
    </lineage>
</organism>
<comment type="caution">
    <text evidence="1">The sequence shown here is derived from an EMBL/GenBank/DDBJ whole genome shotgun (WGS) entry which is preliminary data.</text>
</comment>
<keyword evidence="2" id="KW-1185">Reference proteome</keyword>
<dbReference type="AlphaFoldDB" id="A0A9D3YTS5"/>
<evidence type="ECO:0000313" key="1">
    <source>
        <dbReference type="EMBL" id="KAH3706177.1"/>
    </source>
</evidence>
<sequence length="60" mass="7016">MVLSRACCIARCIFLLPSPELPESIWGKREIMKVQDNCKALGNRTWMNIKYQLKNMQCKI</sequence>